<evidence type="ECO:0000256" key="1">
    <source>
        <dbReference type="SAM" id="MobiDB-lite"/>
    </source>
</evidence>
<feature type="compositionally biased region" description="Basic residues" evidence="1">
    <location>
        <begin position="560"/>
        <end position="579"/>
    </location>
</feature>
<accession>A0ABQ5KPN2</accession>
<evidence type="ECO:0000313" key="4">
    <source>
        <dbReference type="Proteomes" id="UP001057375"/>
    </source>
</evidence>
<comment type="caution">
    <text evidence="3">The sequence shown here is derived from an EMBL/GenBank/DDBJ whole genome shotgun (WGS) entry which is preliminary data.</text>
</comment>
<protein>
    <submittedName>
        <fullName evidence="3">Mitotic spindle checkpoint protein Bub1/Mad3 like protein</fullName>
    </submittedName>
</protein>
<dbReference type="Pfam" id="PF08311">
    <property type="entry name" value="Mad3_BUB1_I"/>
    <property type="match status" value="1"/>
</dbReference>
<feature type="region of interest" description="Disordered" evidence="1">
    <location>
        <begin position="731"/>
        <end position="753"/>
    </location>
</feature>
<feature type="compositionally biased region" description="Basic and acidic residues" evidence="1">
    <location>
        <begin position="377"/>
        <end position="394"/>
    </location>
</feature>
<organism evidence="3 4">
    <name type="scientific">Aduncisulcus paluster</name>
    <dbReference type="NCBI Taxonomy" id="2918883"/>
    <lineage>
        <taxon>Eukaryota</taxon>
        <taxon>Metamonada</taxon>
        <taxon>Carpediemonas-like organisms</taxon>
        <taxon>Aduncisulcus</taxon>
    </lineage>
</organism>
<feature type="compositionally biased region" description="Basic residues" evidence="1">
    <location>
        <begin position="428"/>
        <end position="447"/>
    </location>
</feature>
<dbReference type="EMBL" id="BQXS01010816">
    <property type="protein sequence ID" value="GKT34467.1"/>
    <property type="molecule type" value="Genomic_DNA"/>
</dbReference>
<gene>
    <name evidence="3" type="ORF">ADUPG1_007817</name>
</gene>
<evidence type="ECO:0000259" key="2">
    <source>
        <dbReference type="PROSITE" id="PS51489"/>
    </source>
</evidence>
<dbReference type="Gene3D" id="1.25.40.430">
    <property type="match status" value="1"/>
</dbReference>
<evidence type="ECO:0000313" key="3">
    <source>
        <dbReference type="EMBL" id="GKT34467.1"/>
    </source>
</evidence>
<feature type="compositionally biased region" description="Basic residues" evidence="1">
    <location>
        <begin position="395"/>
        <end position="405"/>
    </location>
</feature>
<dbReference type="PANTHER" id="PTHR14030:SF4">
    <property type="entry name" value="BUB1 KINASE, ISOFORM A-RELATED"/>
    <property type="match status" value="1"/>
</dbReference>
<dbReference type="PROSITE" id="PS51489">
    <property type="entry name" value="BUB1_N"/>
    <property type="match status" value="1"/>
</dbReference>
<proteinExistence type="predicted"/>
<feature type="compositionally biased region" description="Acidic residues" evidence="1">
    <location>
        <begin position="408"/>
        <end position="421"/>
    </location>
</feature>
<dbReference type="PANTHER" id="PTHR14030">
    <property type="entry name" value="MITOTIC CHECKPOINT SERINE/THREONINE-PROTEIN KINASE BUB1"/>
    <property type="match status" value="1"/>
</dbReference>
<dbReference type="Proteomes" id="UP001057375">
    <property type="component" value="Unassembled WGS sequence"/>
</dbReference>
<feature type="compositionally biased region" description="Basic residues" evidence="1">
    <location>
        <begin position="737"/>
        <end position="753"/>
    </location>
</feature>
<keyword evidence="4" id="KW-1185">Reference proteome</keyword>
<dbReference type="SMART" id="SM00777">
    <property type="entry name" value="Mad3_BUB1_I"/>
    <property type="match status" value="1"/>
</dbReference>
<name>A0ABQ5KPN2_9EUKA</name>
<feature type="domain" description="BUB1 N-terminal" evidence="2">
    <location>
        <begin position="96"/>
        <end position="249"/>
    </location>
</feature>
<dbReference type="InterPro" id="IPR013212">
    <property type="entry name" value="Mad3/Bub1_I"/>
</dbReference>
<feature type="compositionally biased region" description="Acidic residues" evidence="1">
    <location>
        <begin position="502"/>
        <end position="521"/>
    </location>
</feature>
<dbReference type="InterPro" id="IPR015661">
    <property type="entry name" value="Bub1/Mad3"/>
</dbReference>
<sequence>MLPMISSDISHIDNSKDIKQQFIQQVSKENQDLQKQKESPPLIEFEEQKKALPIFAWENSKENICPRREGRKMKDIMLGLSEKNKYDRILEKKREMEHKLRCELDDPLGPYYEYAKYACDLLVSGDNSILLKVLERCLKPFIQAEKYKSDKRYQKLWLKYADLQRNPQDVLRFMFINSIGISSLRLYTRYTEFLEDEKRYNDALEMWLYSRKQKAGKKKEREHLIIEFCARKLQHEAKMFEIGEEQREIESVSQPKPLSCIDDDPSQSDGLPGFMLSFREQRLRTHSRILHTTHSTSIPAQASIPAQGIEVYSSPRHCQHDQHDQHKRDVCSAFESIIRNSVEKIDGFDPKRPITEVELLLEASKGGVFSRFPGIEQKREKEEEERRKEEEERRKEKKKRKKKRKREEEEEGEEEEEERGEEVEKSSSKNRLHHRSGQARSAHRSKNRSIASQDDSMIKSNPPSLHQIDVISPSFVEKSKSKRKSKSMNIICDDASDHQYIEEEEEKEKKEEEEEEEEGIEIQEREKLLKKGYQHGKKRHSSKSKKKSSDHISVFGSSSSHKRHSSSSSSHRHHSHSIHSKSSILQGDALPMFSRNVENIIPSSASLSTLSTSSTIASSSSLSSAPSTSSFSRSIISLGGEESIHHVSTGQSSSFAPSTTGPEVGGGDIGISNINSGFDIHIDEVFASSMRKMSELDQTIDSKVECGELQKERSEAFDLLSKISGTLLINSDSTTSIRKKRHSKRPSRRKHNE</sequence>
<feature type="compositionally biased region" description="Polar residues" evidence="1">
    <location>
        <begin position="448"/>
        <end position="464"/>
    </location>
</feature>
<feature type="region of interest" description="Disordered" evidence="1">
    <location>
        <begin position="377"/>
        <end position="583"/>
    </location>
</feature>
<feature type="compositionally biased region" description="Basic residues" evidence="1">
    <location>
        <begin position="530"/>
        <end position="548"/>
    </location>
</feature>
<reference evidence="3" key="1">
    <citation type="submission" date="2022-03" db="EMBL/GenBank/DDBJ databases">
        <title>Draft genome sequence of Aduncisulcus paluster, a free-living microaerophilic Fornicata.</title>
        <authorList>
            <person name="Yuyama I."/>
            <person name="Kume K."/>
            <person name="Tamura T."/>
            <person name="Inagaki Y."/>
            <person name="Hashimoto T."/>
        </authorList>
    </citation>
    <scope>NUCLEOTIDE SEQUENCE</scope>
    <source>
        <strain evidence="3">NY0171</strain>
    </source>
</reference>